<dbReference type="SUPFAM" id="SSF53335">
    <property type="entry name" value="S-adenosyl-L-methionine-dependent methyltransferases"/>
    <property type="match status" value="1"/>
</dbReference>
<dbReference type="InterPro" id="IPR012327">
    <property type="entry name" value="MeTrfase_D12"/>
</dbReference>
<feature type="binding site" evidence="4">
    <location>
        <position position="11"/>
    </location>
    <ligand>
        <name>S-adenosyl-L-methionine</name>
        <dbReference type="ChEBI" id="CHEBI:59789"/>
    </ligand>
</feature>
<dbReference type="Pfam" id="PF02086">
    <property type="entry name" value="MethyltransfD12"/>
    <property type="match status" value="1"/>
</dbReference>
<dbReference type="GO" id="GO:0032259">
    <property type="term" value="P:methylation"/>
    <property type="evidence" value="ECO:0007669"/>
    <property type="project" value="UniProtKB-KW"/>
</dbReference>
<evidence type="ECO:0000256" key="1">
    <source>
        <dbReference type="ARBA" id="ARBA00022603"/>
    </source>
</evidence>
<dbReference type="Proteomes" id="UP000176244">
    <property type="component" value="Unassembled WGS sequence"/>
</dbReference>
<evidence type="ECO:0000313" key="6">
    <source>
        <dbReference type="Proteomes" id="UP000176244"/>
    </source>
</evidence>
<dbReference type="PANTHER" id="PTHR30481">
    <property type="entry name" value="DNA ADENINE METHYLASE"/>
    <property type="match status" value="1"/>
</dbReference>
<evidence type="ECO:0000256" key="4">
    <source>
        <dbReference type="PIRSR" id="PIRSR000398-1"/>
    </source>
</evidence>
<evidence type="ECO:0000256" key="3">
    <source>
        <dbReference type="ARBA" id="ARBA00022691"/>
    </source>
</evidence>
<dbReference type="REBASE" id="172861">
    <property type="entry name" value="M.Awi1911ORF7660P"/>
</dbReference>
<dbReference type="PIRSF" id="PIRSF000398">
    <property type="entry name" value="M_m6A_EcoRV"/>
    <property type="match status" value="1"/>
</dbReference>
<feature type="binding site" evidence="4">
    <location>
        <position position="171"/>
    </location>
    <ligand>
        <name>S-adenosyl-L-methionine</name>
        <dbReference type="ChEBI" id="CHEBI:59789"/>
    </ligand>
</feature>
<evidence type="ECO:0000256" key="2">
    <source>
        <dbReference type="ARBA" id="ARBA00022679"/>
    </source>
</evidence>
<feature type="binding site" evidence="4">
    <location>
        <position position="7"/>
    </location>
    <ligand>
        <name>S-adenosyl-L-methionine</name>
        <dbReference type="ChEBI" id="CHEBI:59789"/>
    </ligand>
</feature>
<protein>
    <submittedName>
        <fullName evidence="5">Modification methylase DpnIIA</fullName>
        <ecNumber evidence="5">2.1.1.72</ecNumber>
    </submittedName>
</protein>
<dbReference type="GO" id="GO:0006298">
    <property type="term" value="P:mismatch repair"/>
    <property type="evidence" value="ECO:0007669"/>
    <property type="project" value="TreeGrafter"/>
</dbReference>
<dbReference type="InterPro" id="IPR029063">
    <property type="entry name" value="SAM-dependent_MTases_sf"/>
</dbReference>
<keyword evidence="2 5" id="KW-0808">Transferase</keyword>
<comment type="caution">
    <text evidence="5">The sequence shown here is derived from an EMBL/GenBank/DDBJ whole genome shotgun (WGS) entry which is preliminary data.</text>
</comment>
<accession>A0A1F2PK99</accession>
<dbReference type="OrthoDB" id="9805629at2"/>
<dbReference type="GO" id="GO:0043565">
    <property type="term" value="F:sequence-specific DNA binding"/>
    <property type="evidence" value="ECO:0007669"/>
    <property type="project" value="TreeGrafter"/>
</dbReference>
<dbReference type="GO" id="GO:1904047">
    <property type="term" value="F:S-adenosyl-L-methionine binding"/>
    <property type="evidence" value="ECO:0007669"/>
    <property type="project" value="TreeGrafter"/>
</dbReference>
<organism evidence="5 6">
    <name type="scientific">Acetobacterium wieringae</name>
    <dbReference type="NCBI Taxonomy" id="52694"/>
    <lineage>
        <taxon>Bacteria</taxon>
        <taxon>Bacillati</taxon>
        <taxon>Bacillota</taxon>
        <taxon>Clostridia</taxon>
        <taxon>Eubacteriales</taxon>
        <taxon>Eubacteriaceae</taxon>
        <taxon>Acetobacterium</taxon>
    </lineage>
</organism>
<reference evidence="5 6" key="1">
    <citation type="submission" date="2015-09" db="EMBL/GenBank/DDBJ databases">
        <title>Genome sequence of Acetobacterium wieringae DSM 1911.</title>
        <authorList>
            <person name="Poehlein A."/>
            <person name="Bengelsdorf F.R."/>
            <person name="Schiel-Bengelsdorf B."/>
            <person name="Duerre P."/>
            <person name="Daniel R."/>
        </authorList>
    </citation>
    <scope>NUCLEOTIDE SEQUENCE [LARGE SCALE GENOMIC DNA]</scope>
    <source>
        <strain evidence="5 6">DSM 1911</strain>
    </source>
</reference>
<dbReference type="GO" id="GO:0009307">
    <property type="term" value="P:DNA restriction-modification system"/>
    <property type="evidence" value="ECO:0007669"/>
    <property type="project" value="InterPro"/>
</dbReference>
<keyword evidence="1 5" id="KW-0489">Methyltransferase</keyword>
<dbReference type="InterPro" id="IPR012263">
    <property type="entry name" value="M_m6A_EcoRV"/>
</dbReference>
<gene>
    <name evidence="5" type="primary">dpnM</name>
    <name evidence="5" type="ORF">ACWI_07660</name>
</gene>
<keyword evidence="3" id="KW-0949">S-adenosyl-L-methionine</keyword>
<dbReference type="EC" id="2.1.1.72" evidence="5"/>
<feature type="binding site" evidence="4">
    <location>
        <position position="54"/>
    </location>
    <ligand>
        <name>S-adenosyl-L-methionine</name>
        <dbReference type="ChEBI" id="CHEBI:59789"/>
    </ligand>
</feature>
<dbReference type="AlphaFoldDB" id="A0A1F2PK99"/>
<sequence length="251" mass="29729">MNSFIPWVGGKRLLRKTIIDMFPKDFDRYIEVFGGAGWVLFAKDKHADLEIYNDYDGQLANLFRCVKYHRDEVKKEISCVLNSREFFDDFKSQLDMRGLTDIQRAGRYFMIIKTSYGADRKTFGGTKKNLMKSTDYLSEISDRLNGVVIENRDFERIIKVHDRPNALFYLDPPYHGTEKYYQTGFSDADHIRLRDCLKEIKGKFILSYNNDDFVRELYQGLNMIEISRRNSLLERYDGKDKEYKEVIITNY</sequence>
<dbReference type="EMBL" id="LKEU01000015">
    <property type="protein sequence ID" value="OFV71793.1"/>
    <property type="molecule type" value="Genomic_DNA"/>
</dbReference>
<dbReference type="RefSeq" id="WP_070370120.1">
    <property type="nucleotide sequence ID" value="NZ_LKEU01000015.1"/>
</dbReference>
<name>A0A1F2PK99_9FIRM</name>
<evidence type="ECO:0000313" key="5">
    <source>
        <dbReference type="EMBL" id="OFV71793.1"/>
    </source>
</evidence>
<dbReference type="GO" id="GO:0009007">
    <property type="term" value="F:site-specific DNA-methyltransferase (adenine-specific) activity"/>
    <property type="evidence" value="ECO:0007669"/>
    <property type="project" value="UniProtKB-EC"/>
</dbReference>
<dbReference type="STRING" id="52694.ACWI_07660"/>
<dbReference type="Gene3D" id="3.40.50.150">
    <property type="entry name" value="Vaccinia Virus protein VP39"/>
    <property type="match status" value="2"/>
</dbReference>
<proteinExistence type="predicted"/>
<dbReference type="PRINTS" id="PR00505">
    <property type="entry name" value="D12N6MTFRASE"/>
</dbReference>